<dbReference type="Proteomes" id="UP000790377">
    <property type="component" value="Unassembled WGS sequence"/>
</dbReference>
<name>A0ACB8A4Z5_9AGAM</name>
<sequence length="239" mass="27617">MRFYFSSDHLQNTTITNAHHQVIYKVTTPFKPFWSTAISTVWKIIPNSLDAFIRDEDLDRLEDDSSNRETSFYGAPSNGVDMKDNFGELALIEWHKLTTSRIRWGGSIGLGKVDTEKFIPARGFARRTRIFVGPDGHSYRWYLGFRVCSLYHQWDMASQYPIAQYHRYKTGLIRGREAQHGYLDFPQPNHFDELKQGQGDHDAEGESTGPISPALLDMIIVTFIYCEELRKDRPELCSV</sequence>
<keyword evidence="2" id="KW-1185">Reference proteome</keyword>
<evidence type="ECO:0000313" key="2">
    <source>
        <dbReference type="Proteomes" id="UP000790377"/>
    </source>
</evidence>
<accession>A0ACB8A4Z5</accession>
<organism evidence="1 2">
    <name type="scientific">Hygrophoropsis aurantiaca</name>
    <dbReference type="NCBI Taxonomy" id="72124"/>
    <lineage>
        <taxon>Eukaryota</taxon>
        <taxon>Fungi</taxon>
        <taxon>Dikarya</taxon>
        <taxon>Basidiomycota</taxon>
        <taxon>Agaricomycotina</taxon>
        <taxon>Agaricomycetes</taxon>
        <taxon>Agaricomycetidae</taxon>
        <taxon>Boletales</taxon>
        <taxon>Coniophorineae</taxon>
        <taxon>Hygrophoropsidaceae</taxon>
        <taxon>Hygrophoropsis</taxon>
    </lineage>
</organism>
<comment type="caution">
    <text evidence="1">The sequence shown here is derived from an EMBL/GenBank/DDBJ whole genome shotgun (WGS) entry which is preliminary data.</text>
</comment>
<reference evidence="1" key="1">
    <citation type="journal article" date="2021" name="New Phytol.">
        <title>Evolutionary innovations through gain and loss of genes in the ectomycorrhizal Boletales.</title>
        <authorList>
            <person name="Wu G."/>
            <person name="Miyauchi S."/>
            <person name="Morin E."/>
            <person name="Kuo A."/>
            <person name="Drula E."/>
            <person name="Varga T."/>
            <person name="Kohler A."/>
            <person name="Feng B."/>
            <person name="Cao Y."/>
            <person name="Lipzen A."/>
            <person name="Daum C."/>
            <person name="Hundley H."/>
            <person name="Pangilinan J."/>
            <person name="Johnson J."/>
            <person name="Barry K."/>
            <person name="LaButti K."/>
            <person name="Ng V."/>
            <person name="Ahrendt S."/>
            <person name="Min B."/>
            <person name="Choi I.G."/>
            <person name="Park H."/>
            <person name="Plett J.M."/>
            <person name="Magnuson J."/>
            <person name="Spatafora J.W."/>
            <person name="Nagy L.G."/>
            <person name="Henrissat B."/>
            <person name="Grigoriev I.V."/>
            <person name="Yang Z.L."/>
            <person name="Xu J."/>
            <person name="Martin F.M."/>
        </authorList>
    </citation>
    <scope>NUCLEOTIDE SEQUENCE</scope>
    <source>
        <strain evidence="1">ATCC 28755</strain>
    </source>
</reference>
<dbReference type="EMBL" id="MU267831">
    <property type="protein sequence ID" value="KAH7908292.1"/>
    <property type="molecule type" value="Genomic_DNA"/>
</dbReference>
<protein>
    <submittedName>
        <fullName evidence="1">Uncharacterized protein</fullName>
    </submittedName>
</protein>
<gene>
    <name evidence="1" type="ORF">BJ138DRAFT_374003</name>
</gene>
<evidence type="ECO:0000313" key="1">
    <source>
        <dbReference type="EMBL" id="KAH7908292.1"/>
    </source>
</evidence>
<proteinExistence type="predicted"/>